<dbReference type="AlphaFoldDB" id="A0A2P2NVN3"/>
<accession>A0A2P2NVN3</accession>
<evidence type="ECO:0000313" key="1">
    <source>
        <dbReference type="EMBL" id="MBX46564.1"/>
    </source>
</evidence>
<sequence length="30" mass="3561">MQGILSFHFPLFVSHHHFMTATILRVVKYC</sequence>
<organism evidence="1">
    <name type="scientific">Rhizophora mucronata</name>
    <name type="common">Asiatic mangrove</name>
    <dbReference type="NCBI Taxonomy" id="61149"/>
    <lineage>
        <taxon>Eukaryota</taxon>
        <taxon>Viridiplantae</taxon>
        <taxon>Streptophyta</taxon>
        <taxon>Embryophyta</taxon>
        <taxon>Tracheophyta</taxon>
        <taxon>Spermatophyta</taxon>
        <taxon>Magnoliopsida</taxon>
        <taxon>eudicotyledons</taxon>
        <taxon>Gunneridae</taxon>
        <taxon>Pentapetalae</taxon>
        <taxon>rosids</taxon>
        <taxon>fabids</taxon>
        <taxon>Malpighiales</taxon>
        <taxon>Rhizophoraceae</taxon>
        <taxon>Rhizophora</taxon>
    </lineage>
</organism>
<reference evidence="1" key="1">
    <citation type="submission" date="2018-02" db="EMBL/GenBank/DDBJ databases">
        <title>Rhizophora mucronata_Transcriptome.</title>
        <authorList>
            <person name="Meera S.P."/>
            <person name="Sreeshan A."/>
            <person name="Augustine A."/>
        </authorList>
    </citation>
    <scope>NUCLEOTIDE SEQUENCE</scope>
    <source>
        <tissue evidence="1">Leaf</tissue>
    </source>
</reference>
<dbReference type="EMBL" id="GGEC01066080">
    <property type="protein sequence ID" value="MBX46564.1"/>
    <property type="molecule type" value="Transcribed_RNA"/>
</dbReference>
<proteinExistence type="predicted"/>
<name>A0A2P2NVN3_RHIMU</name>
<protein>
    <submittedName>
        <fullName evidence="1">Uncharacterized protein</fullName>
    </submittedName>
</protein>